<dbReference type="EMBL" id="BLLK01000047">
    <property type="protein sequence ID" value="GFH53987.1"/>
    <property type="molecule type" value="Genomic_DNA"/>
</dbReference>
<organism evidence="1 2">
    <name type="scientific">Chaetoceros tenuissimus</name>
    <dbReference type="NCBI Taxonomy" id="426638"/>
    <lineage>
        <taxon>Eukaryota</taxon>
        <taxon>Sar</taxon>
        <taxon>Stramenopiles</taxon>
        <taxon>Ochrophyta</taxon>
        <taxon>Bacillariophyta</taxon>
        <taxon>Coscinodiscophyceae</taxon>
        <taxon>Chaetocerotophycidae</taxon>
        <taxon>Chaetocerotales</taxon>
        <taxon>Chaetocerotaceae</taxon>
        <taxon>Chaetoceros</taxon>
    </lineage>
</organism>
<keyword evidence="2" id="KW-1185">Reference proteome</keyword>
<evidence type="ECO:0000313" key="2">
    <source>
        <dbReference type="Proteomes" id="UP001054902"/>
    </source>
</evidence>
<proteinExistence type="predicted"/>
<gene>
    <name evidence="1" type="ORF">CTEN210_10463</name>
</gene>
<sequence length="105" mass="11674">MSAIQNILDKGFGVDLGDRDFDNDDAYLVSKSNADHLNGNGGNLPQDCHPYKLQKAIVSISDEQSFICISEPRVKEQQSEFLKAFHSPDPSSLETVIVGNYREDE</sequence>
<dbReference type="AlphaFoldDB" id="A0AAD3H7Z4"/>
<evidence type="ECO:0000313" key="1">
    <source>
        <dbReference type="EMBL" id="GFH53987.1"/>
    </source>
</evidence>
<dbReference type="Proteomes" id="UP001054902">
    <property type="component" value="Unassembled WGS sequence"/>
</dbReference>
<name>A0AAD3H7Z4_9STRA</name>
<comment type="caution">
    <text evidence="1">The sequence shown here is derived from an EMBL/GenBank/DDBJ whole genome shotgun (WGS) entry which is preliminary data.</text>
</comment>
<reference evidence="1 2" key="1">
    <citation type="journal article" date="2021" name="Sci. Rep.">
        <title>The genome of the diatom Chaetoceros tenuissimus carries an ancient integrated fragment of an extant virus.</title>
        <authorList>
            <person name="Hongo Y."/>
            <person name="Kimura K."/>
            <person name="Takaki Y."/>
            <person name="Yoshida Y."/>
            <person name="Baba S."/>
            <person name="Kobayashi G."/>
            <person name="Nagasaki K."/>
            <person name="Hano T."/>
            <person name="Tomaru Y."/>
        </authorList>
    </citation>
    <scope>NUCLEOTIDE SEQUENCE [LARGE SCALE GENOMIC DNA]</scope>
    <source>
        <strain evidence="1 2">NIES-3715</strain>
    </source>
</reference>
<accession>A0AAD3H7Z4</accession>
<protein>
    <submittedName>
        <fullName evidence="1">Uncharacterized protein</fullName>
    </submittedName>
</protein>